<accession>A0AAD4ZED9</accession>
<evidence type="ECO:0008006" key="3">
    <source>
        <dbReference type="Google" id="ProtNLM"/>
    </source>
</evidence>
<comment type="caution">
    <text evidence="1">The sequence shown here is derived from an EMBL/GenBank/DDBJ whole genome shotgun (WGS) entry which is preliminary data.</text>
</comment>
<sequence length="74" mass="8435">MARSGMGELRSPIFNGSNYDFWRIKMCTFFKCNKLWDMVENGYEQPVKKKDGEALTAAQKLALEENVAKDAKAL</sequence>
<evidence type="ECO:0000313" key="1">
    <source>
        <dbReference type="EMBL" id="KAI5342158.1"/>
    </source>
</evidence>
<reference evidence="1 2" key="1">
    <citation type="journal article" date="2022" name="G3 (Bethesda)">
        <title>Whole-genome sequence and methylome profiling of the almond [Prunus dulcis (Mill.) D.A. Webb] cultivar 'Nonpareil'.</title>
        <authorList>
            <person name="D'Amico-Willman K.M."/>
            <person name="Ouma W.Z."/>
            <person name="Meulia T."/>
            <person name="Sideli G.M."/>
            <person name="Gradziel T.M."/>
            <person name="Fresnedo-Ramirez J."/>
        </authorList>
    </citation>
    <scope>NUCLEOTIDE SEQUENCE [LARGE SCALE GENOMIC DNA]</scope>
    <source>
        <strain evidence="1">Clone GOH B32 T37-40</strain>
    </source>
</reference>
<evidence type="ECO:0000313" key="2">
    <source>
        <dbReference type="Proteomes" id="UP001054821"/>
    </source>
</evidence>
<gene>
    <name evidence="1" type="ORF">L3X38_010033</name>
</gene>
<dbReference type="EMBL" id="JAJFAZ020000002">
    <property type="protein sequence ID" value="KAI5342158.1"/>
    <property type="molecule type" value="Genomic_DNA"/>
</dbReference>
<dbReference type="Proteomes" id="UP001054821">
    <property type="component" value="Chromosome 2"/>
</dbReference>
<name>A0AAD4ZED9_PRUDU</name>
<organism evidence="1 2">
    <name type="scientific">Prunus dulcis</name>
    <name type="common">Almond</name>
    <name type="synonym">Amygdalus dulcis</name>
    <dbReference type="NCBI Taxonomy" id="3755"/>
    <lineage>
        <taxon>Eukaryota</taxon>
        <taxon>Viridiplantae</taxon>
        <taxon>Streptophyta</taxon>
        <taxon>Embryophyta</taxon>
        <taxon>Tracheophyta</taxon>
        <taxon>Spermatophyta</taxon>
        <taxon>Magnoliopsida</taxon>
        <taxon>eudicotyledons</taxon>
        <taxon>Gunneridae</taxon>
        <taxon>Pentapetalae</taxon>
        <taxon>rosids</taxon>
        <taxon>fabids</taxon>
        <taxon>Rosales</taxon>
        <taxon>Rosaceae</taxon>
        <taxon>Amygdaloideae</taxon>
        <taxon>Amygdaleae</taxon>
        <taxon>Prunus</taxon>
    </lineage>
</organism>
<protein>
    <recommendedName>
        <fullName evidence="3">DUF4219 domain-containing protein</fullName>
    </recommendedName>
</protein>
<proteinExistence type="predicted"/>
<dbReference type="AlphaFoldDB" id="A0AAD4ZED9"/>
<keyword evidence="2" id="KW-1185">Reference proteome</keyword>